<gene>
    <name evidence="3" type="primary">RCA_1</name>
    <name evidence="3" type="ORF">CK203_084409</name>
</gene>
<keyword evidence="2" id="KW-1133">Transmembrane helix</keyword>
<accession>A0A438EMW0</accession>
<evidence type="ECO:0000313" key="4">
    <source>
        <dbReference type="Proteomes" id="UP000288805"/>
    </source>
</evidence>
<sequence length="139" mass="15450">MLRNHGERDSAIALSWELRVREGLEMQFMDVLDTFPEYWLLDSVMIGAIPICVFAACHIVKNYIAHLLNTKVPLILGIWGGKGQGKSFQTELIFQAMGIEPVIMSAGELESERAGTVDSLLIPFPLFLLGLFASMLLVL</sequence>
<dbReference type="PANTHER" id="PTHR32429">
    <property type="match status" value="1"/>
</dbReference>
<dbReference type="AlphaFoldDB" id="A0A438EMW0"/>
<dbReference type="InterPro" id="IPR044960">
    <property type="entry name" value="RCA-like"/>
</dbReference>
<organism evidence="3 4">
    <name type="scientific">Vitis vinifera</name>
    <name type="common">Grape</name>
    <dbReference type="NCBI Taxonomy" id="29760"/>
    <lineage>
        <taxon>Eukaryota</taxon>
        <taxon>Viridiplantae</taxon>
        <taxon>Streptophyta</taxon>
        <taxon>Embryophyta</taxon>
        <taxon>Tracheophyta</taxon>
        <taxon>Spermatophyta</taxon>
        <taxon>Magnoliopsida</taxon>
        <taxon>eudicotyledons</taxon>
        <taxon>Gunneridae</taxon>
        <taxon>Pentapetalae</taxon>
        <taxon>rosids</taxon>
        <taxon>Vitales</taxon>
        <taxon>Vitaceae</taxon>
        <taxon>Viteae</taxon>
        <taxon>Vitis</taxon>
    </lineage>
</organism>
<protein>
    <submittedName>
        <fullName evidence="3">Ribulose bisphosphate carboxylase/oxygenase activase 2, chloroplastic</fullName>
    </submittedName>
</protein>
<keyword evidence="2" id="KW-0472">Membrane</keyword>
<comment type="caution">
    <text evidence="3">The sequence shown here is derived from an EMBL/GenBank/DDBJ whole genome shotgun (WGS) entry which is preliminary data.</text>
</comment>
<feature type="transmembrane region" description="Helical" evidence="2">
    <location>
        <begin position="120"/>
        <end position="138"/>
    </location>
</feature>
<dbReference type="PANTHER" id="PTHR32429:SF11">
    <property type="entry name" value="RIBULOSE BISPHOSPHATE CARBOXYLASE_OXYGENASE ACTIVASE, CHLOROPLASTIC"/>
    <property type="match status" value="1"/>
</dbReference>
<comment type="subcellular location">
    <subcellularLocation>
        <location evidence="1">Plastid</location>
        <location evidence="1">Chloroplast stroma</location>
    </subcellularLocation>
</comment>
<dbReference type="EMBL" id="QGNW01001232">
    <property type="protein sequence ID" value="RVW49079.1"/>
    <property type="molecule type" value="Genomic_DNA"/>
</dbReference>
<evidence type="ECO:0000313" key="3">
    <source>
        <dbReference type="EMBL" id="RVW49079.1"/>
    </source>
</evidence>
<proteinExistence type="predicted"/>
<evidence type="ECO:0000256" key="2">
    <source>
        <dbReference type="SAM" id="Phobius"/>
    </source>
</evidence>
<dbReference type="GO" id="GO:0009570">
    <property type="term" value="C:chloroplast stroma"/>
    <property type="evidence" value="ECO:0007669"/>
    <property type="project" value="UniProtKB-SubCell"/>
</dbReference>
<evidence type="ECO:0000256" key="1">
    <source>
        <dbReference type="ARBA" id="ARBA00004470"/>
    </source>
</evidence>
<keyword evidence="2" id="KW-0812">Transmembrane</keyword>
<name>A0A438EMW0_VITVI</name>
<feature type="transmembrane region" description="Helical" evidence="2">
    <location>
        <begin position="38"/>
        <end position="60"/>
    </location>
</feature>
<reference evidence="3 4" key="1">
    <citation type="journal article" date="2018" name="PLoS Genet.">
        <title>Population sequencing reveals clonal diversity and ancestral inbreeding in the grapevine cultivar Chardonnay.</title>
        <authorList>
            <person name="Roach M.J."/>
            <person name="Johnson D.L."/>
            <person name="Bohlmann J."/>
            <person name="van Vuuren H.J."/>
            <person name="Jones S.J."/>
            <person name="Pretorius I.S."/>
            <person name="Schmidt S.A."/>
            <person name="Borneman A.R."/>
        </authorList>
    </citation>
    <scope>NUCLEOTIDE SEQUENCE [LARGE SCALE GENOMIC DNA]</scope>
    <source>
        <strain evidence="4">cv. Chardonnay</strain>
        <tissue evidence="3">Leaf</tissue>
    </source>
</reference>
<dbReference type="Proteomes" id="UP000288805">
    <property type="component" value="Unassembled WGS sequence"/>
</dbReference>